<dbReference type="AlphaFoldDB" id="B9SNS4"/>
<dbReference type="EMBL" id="EQ974052">
    <property type="protein sequence ID" value="EEF34714.1"/>
    <property type="molecule type" value="Genomic_DNA"/>
</dbReference>
<organism evidence="1 2">
    <name type="scientific">Ricinus communis</name>
    <name type="common">Castor bean</name>
    <dbReference type="NCBI Taxonomy" id="3988"/>
    <lineage>
        <taxon>Eukaryota</taxon>
        <taxon>Viridiplantae</taxon>
        <taxon>Streptophyta</taxon>
        <taxon>Embryophyta</taxon>
        <taxon>Tracheophyta</taxon>
        <taxon>Spermatophyta</taxon>
        <taxon>Magnoliopsida</taxon>
        <taxon>eudicotyledons</taxon>
        <taxon>Gunneridae</taxon>
        <taxon>Pentapetalae</taxon>
        <taxon>rosids</taxon>
        <taxon>fabids</taxon>
        <taxon>Malpighiales</taxon>
        <taxon>Euphorbiaceae</taxon>
        <taxon>Acalyphoideae</taxon>
        <taxon>Acalypheae</taxon>
        <taxon>Ricinus</taxon>
    </lineage>
</organism>
<evidence type="ECO:0000313" key="1">
    <source>
        <dbReference type="EMBL" id="EEF34714.1"/>
    </source>
</evidence>
<dbReference type="STRING" id="3988.B9SNS4"/>
<keyword evidence="2" id="KW-1185">Reference proteome</keyword>
<gene>
    <name evidence="1" type="ORF">RCOM_1278070</name>
</gene>
<sequence length="148" mass="16275">MECPLIYLKLGLKSVSQKKKAALTWSKKQGKPWTHSEDVKKKEEEINWHLVGDEFQVWGACEGQLKSPLKKEMERRASTATKTATATAISREDAAKATVAEHISQSVQSTSNLLQLMQQSSSSQALLSLSLSLSLLTALYGIDSLAKL</sequence>
<evidence type="ECO:0000313" key="2">
    <source>
        <dbReference type="Proteomes" id="UP000008311"/>
    </source>
</evidence>
<accession>B9SNS4</accession>
<reference evidence="2" key="1">
    <citation type="journal article" date="2010" name="Nat. Biotechnol.">
        <title>Draft genome sequence of the oilseed species Ricinus communis.</title>
        <authorList>
            <person name="Chan A.P."/>
            <person name="Crabtree J."/>
            <person name="Zhao Q."/>
            <person name="Lorenzi H."/>
            <person name="Orvis J."/>
            <person name="Puiu D."/>
            <person name="Melake-Berhan A."/>
            <person name="Jones K.M."/>
            <person name="Redman J."/>
            <person name="Chen G."/>
            <person name="Cahoon E.B."/>
            <person name="Gedil M."/>
            <person name="Stanke M."/>
            <person name="Haas B.J."/>
            <person name="Wortman J.R."/>
            <person name="Fraser-Liggett C.M."/>
            <person name="Ravel J."/>
            <person name="Rabinowicz P.D."/>
        </authorList>
    </citation>
    <scope>NUCLEOTIDE SEQUENCE [LARGE SCALE GENOMIC DNA]</scope>
    <source>
        <strain evidence="2">cv. Hale</strain>
    </source>
</reference>
<protein>
    <submittedName>
        <fullName evidence="1">Uncharacterized protein</fullName>
    </submittedName>
</protein>
<dbReference type="Proteomes" id="UP000008311">
    <property type="component" value="Unassembled WGS sequence"/>
</dbReference>
<proteinExistence type="predicted"/>
<dbReference type="InParanoid" id="B9SNS4"/>
<name>B9SNS4_RICCO</name>